<name>A0ABS1EKC8_9CLOT</name>
<protein>
    <submittedName>
        <fullName evidence="1">Uncharacterized protein</fullName>
    </submittedName>
</protein>
<accession>A0ABS1EKC8</accession>
<reference evidence="2" key="1">
    <citation type="submission" date="2021-01" db="EMBL/GenBank/DDBJ databases">
        <title>Genome public.</title>
        <authorList>
            <person name="Liu C."/>
            <person name="Sun Q."/>
        </authorList>
    </citation>
    <scope>NUCLEOTIDE SEQUENCE [LARGE SCALE GENOMIC DNA]</scope>
    <source>
        <strain evidence="2">YIM B02505</strain>
    </source>
</reference>
<dbReference type="EMBL" id="JAENHN010000010">
    <property type="protein sequence ID" value="MBK1809823.1"/>
    <property type="molecule type" value="Genomic_DNA"/>
</dbReference>
<evidence type="ECO:0000313" key="1">
    <source>
        <dbReference type="EMBL" id="MBK1809823.1"/>
    </source>
</evidence>
<gene>
    <name evidence="1" type="ORF">JHL18_04110</name>
</gene>
<dbReference type="RefSeq" id="WP_200266409.1">
    <property type="nucleotide sequence ID" value="NZ_JAENHN010000010.1"/>
</dbReference>
<comment type="caution">
    <text evidence="1">The sequence shown here is derived from an EMBL/GenBank/DDBJ whole genome shotgun (WGS) entry which is preliminary data.</text>
</comment>
<organism evidence="1 2">
    <name type="scientific">Clostridium yunnanense</name>
    <dbReference type="NCBI Taxonomy" id="2800325"/>
    <lineage>
        <taxon>Bacteria</taxon>
        <taxon>Bacillati</taxon>
        <taxon>Bacillota</taxon>
        <taxon>Clostridia</taxon>
        <taxon>Eubacteriales</taxon>
        <taxon>Clostridiaceae</taxon>
        <taxon>Clostridium</taxon>
    </lineage>
</organism>
<sequence>MKKLLIPVIIVILILIGGGAAYKYFNGPKIVDITLTKSVDDKGRPTESTNTFTSKDTVYLSAKGKKLAIKNATVVWYKGKVSTQNRFKVEENIEISKAGYFTAKLSVPEGLEEGQYGATIYNAGNHIIEKIVEFEVKN</sequence>
<evidence type="ECO:0000313" key="2">
    <source>
        <dbReference type="Proteomes" id="UP000596739"/>
    </source>
</evidence>
<dbReference type="Proteomes" id="UP000596739">
    <property type="component" value="Unassembled WGS sequence"/>
</dbReference>
<proteinExistence type="predicted"/>
<keyword evidence="2" id="KW-1185">Reference proteome</keyword>